<dbReference type="EMBL" id="DVOD01000009">
    <property type="protein sequence ID" value="HIU91715.1"/>
    <property type="molecule type" value="Genomic_DNA"/>
</dbReference>
<dbReference type="InterPro" id="IPR044217">
    <property type="entry name" value="CLPT1/2"/>
</dbReference>
<dbReference type="PANTHER" id="PTHR47016:SF5">
    <property type="entry name" value="CLP DOMAIN SUPERFAMILY PROTEIN"/>
    <property type="match status" value="1"/>
</dbReference>
<dbReference type="Proteomes" id="UP000886748">
    <property type="component" value="Unassembled WGS sequence"/>
</dbReference>
<gene>
    <name evidence="3" type="ORF">IAD26_01125</name>
</gene>
<reference evidence="3" key="1">
    <citation type="submission" date="2020-10" db="EMBL/GenBank/DDBJ databases">
        <authorList>
            <person name="Gilroy R."/>
        </authorList>
    </citation>
    <scope>NUCLEOTIDE SEQUENCE</scope>
    <source>
        <strain evidence="3">CHK154-7741</strain>
    </source>
</reference>
<dbReference type="AlphaFoldDB" id="A0A9D1MYX3"/>
<feature type="domain" description="Clp R" evidence="2">
    <location>
        <begin position="170"/>
        <end position="315"/>
    </location>
</feature>
<dbReference type="InterPro" id="IPR036628">
    <property type="entry name" value="Clp_N_dom_sf"/>
</dbReference>
<organism evidence="3 4">
    <name type="scientific">Candidatus Limenecus avicola</name>
    <dbReference type="NCBI Taxonomy" id="2840847"/>
    <lineage>
        <taxon>Bacteria</taxon>
        <taxon>Bacillati</taxon>
        <taxon>Bacillota</taxon>
        <taxon>Clostridia</taxon>
        <taxon>Eubacteriales</taxon>
        <taxon>Clostridiaceae</taxon>
        <taxon>Clostridiaceae incertae sedis</taxon>
        <taxon>Candidatus Limenecus</taxon>
    </lineage>
</organism>
<dbReference type="Pfam" id="PF02861">
    <property type="entry name" value="Clp_N"/>
    <property type="match status" value="3"/>
</dbReference>
<evidence type="ECO:0000259" key="2">
    <source>
        <dbReference type="PROSITE" id="PS51903"/>
    </source>
</evidence>
<feature type="domain" description="Clp R" evidence="2">
    <location>
        <begin position="2"/>
        <end position="147"/>
    </location>
</feature>
<evidence type="ECO:0000256" key="1">
    <source>
        <dbReference type="PROSITE-ProRule" id="PRU01251"/>
    </source>
</evidence>
<evidence type="ECO:0000313" key="4">
    <source>
        <dbReference type="Proteomes" id="UP000886748"/>
    </source>
</evidence>
<keyword evidence="1" id="KW-0677">Repeat</keyword>
<feature type="domain" description="Clp R" evidence="2">
    <location>
        <begin position="312"/>
        <end position="454"/>
    </location>
</feature>
<dbReference type="PANTHER" id="PTHR47016">
    <property type="entry name" value="ATP-DEPENDENT CLP PROTEASE ATP-BINDING SUBUNIT CLPT1, CHLOROPLASTIC"/>
    <property type="match status" value="1"/>
</dbReference>
<dbReference type="InterPro" id="IPR004176">
    <property type="entry name" value="Clp_R_N"/>
</dbReference>
<accession>A0A9D1MYX3</accession>
<name>A0A9D1MYX3_9CLOT</name>
<dbReference type="PROSITE" id="PS51903">
    <property type="entry name" value="CLP_R"/>
    <property type="match status" value="3"/>
</dbReference>
<protein>
    <recommendedName>
        <fullName evidence="2">Clp R domain-containing protein</fullName>
    </recommendedName>
</protein>
<dbReference type="Gene3D" id="1.10.1780.10">
    <property type="entry name" value="Clp, N-terminal domain"/>
    <property type="match status" value="3"/>
</dbReference>
<dbReference type="SUPFAM" id="SSF81923">
    <property type="entry name" value="Double Clp-N motif"/>
    <property type="match status" value="3"/>
</dbReference>
<sequence length="460" mass="51733">MFERFTEKAINIISMAQKEAADSKTFKIYPEHILLGVLETKSNICSRLLAYGGMNADDFREYVYKKYSDVSHEFMHTNIAFSQGSQKLIKLASELAKKKNSYIMSEHILLALILTAESAKSELLQDFNRYGVDIEKLKQTLLKLIEKNNKKNETHPELERKKDKSEYSTVQSIFKEGDAKDILERAVAKLTASHYEILGTEQIVQSILEDTNSDLTKLLNESGIDLEKYTGKLQEVSSRQAEFEEKQIIFTPNAFKTMLLAFETAKELGSASVKPEHIILGVLKAKSGIAYNIFKELHIQDDDLAHKIIKPIEKQMPETLTILRLAKREAQSMNRNIVGSEFILLGIIGEGAGIGAKVLSQLGITIKDARIEVEKVLGYGNSYTFGEVVFSDRAKKILEIAWEKAKKHKNTKIASENLLWAITQTPDSVAMQVLSNLGVDVLEINQGILKELEELKSSEA</sequence>
<evidence type="ECO:0000313" key="3">
    <source>
        <dbReference type="EMBL" id="HIU91715.1"/>
    </source>
</evidence>
<reference evidence="3" key="2">
    <citation type="journal article" date="2021" name="PeerJ">
        <title>Extensive microbial diversity within the chicken gut microbiome revealed by metagenomics and culture.</title>
        <authorList>
            <person name="Gilroy R."/>
            <person name="Ravi A."/>
            <person name="Getino M."/>
            <person name="Pursley I."/>
            <person name="Horton D.L."/>
            <person name="Alikhan N.F."/>
            <person name="Baker D."/>
            <person name="Gharbi K."/>
            <person name="Hall N."/>
            <person name="Watson M."/>
            <person name="Adriaenssens E.M."/>
            <person name="Foster-Nyarko E."/>
            <person name="Jarju S."/>
            <person name="Secka A."/>
            <person name="Antonio M."/>
            <person name="Oren A."/>
            <person name="Chaudhuri R.R."/>
            <person name="La Ragione R."/>
            <person name="Hildebrand F."/>
            <person name="Pallen M.J."/>
        </authorList>
    </citation>
    <scope>NUCLEOTIDE SEQUENCE</scope>
    <source>
        <strain evidence="3">CHK154-7741</strain>
    </source>
</reference>
<comment type="caution">
    <text evidence="3">The sequence shown here is derived from an EMBL/GenBank/DDBJ whole genome shotgun (WGS) entry which is preliminary data.</text>
</comment>
<proteinExistence type="predicted"/>